<evidence type="ECO:0000256" key="1">
    <source>
        <dbReference type="ARBA" id="ARBA00001933"/>
    </source>
</evidence>
<dbReference type="EMBL" id="OZ021741">
    <property type="protein sequence ID" value="CAK9326089.1"/>
    <property type="molecule type" value="Genomic_DNA"/>
</dbReference>
<dbReference type="PANTHER" id="PTHR43144">
    <property type="entry name" value="AMINOTRANSFERASE"/>
    <property type="match status" value="1"/>
</dbReference>
<evidence type="ECO:0000256" key="2">
    <source>
        <dbReference type="ARBA" id="ARBA00022576"/>
    </source>
</evidence>
<keyword evidence="2" id="KW-0032">Aminotransferase</keyword>
<protein>
    <submittedName>
        <fullName evidence="5">Uncharacterized protein</fullName>
    </submittedName>
</protein>
<dbReference type="InterPro" id="IPR019942">
    <property type="entry name" value="DapL/ALD1"/>
</dbReference>
<dbReference type="Proteomes" id="UP001642487">
    <property type="component" value="Chromosome 7"/>
</dbReference>
<keyword evidence="6" id="KW-1185">Reference proteome</keyword>
<keyword evidence="3" id="KW-0808">Transferase</keyword>
<keyword evidence="4" id="KW-0663">Pyridoxal phosphate</keyword>
<comment type="cofactor">
    <cofactor evidence="1">
        <name>pyridoxal 5'-phosphate</name>
        <dbReference type="ChEBI" id="CHEBI:597326"/>
    </cofactor>
</comment>
<evidence type="ECO:0000313" key="5">
    <source>
        <dbReference type="EMBL" id="CAK9326089.1"/>
    </source>
</evidence>
<evidence type="ECO:0000256" key="3">
    <source>
        <dbReference type="ARBA" id="ARBA00022679"/>
    </source>
</evidence>
<evidence type="ECO:0000256" key="4">
    <source>
        <dbReference type="ARBA" id="ARBA00022898"/>
    </source>
</evidence>
<reference evidence="5 6" key="1">
    <citation type="submission" date="2024-03" db="EMBL/GenBank/DDBJ databases">
        <authorList>
            <person name="Gkanogiannis A."/>
            <person name="Becerra Lopez-Lavalle L."/>
        </authorList>
    </citation>
    <scope>NUCLEOTIDE SEQUENCE [LARGE SCALE GENOMIC DNA]</scope>
</reference>
<name>A0ABP0YZX1_9ROSI</name>
<organism evidence="5 6">
    <name type="scientific">Citrullus colocynthis</name>
    <name type="common">colocynth</name>
    <dbReference type="NCBI Taxonomy" id="252529"/>
    <lineage>
        <taxon>Eukaryota</taxon>
        <taxon>Viridiplantae</taxon>
        <taxon>Streptophyta</taxon>
        <taxon>Embryophyta</taxon>
        <taxon>Tracheophyta</taxon>
        <taxon>Spermatophyta</taxon>
        <taxon>Magnoliopsida</taxon>
        <taxon>eudicotyledons</taxon>
        <taxon>Gunneridae</taxon>
        <taxon>Pentapetalae</taxon>
        <taxon>rosids</taxon>
        <taxon>fabids</taxon>
        <taxon>Cucurbitales</taxon>
        <taxon>Cucurbitaceae</taxon>
        <taxon>Benincaseae</taxon>
        <taxon>Citrullus</taxon>
    </lineage>
</organism>
<evidence type="ECO:0000313" key="6">
    <source>
        <dbReference type="Proteomes" id="UP001642487"/>
    </source>
</evidence>
<sequence>MKTRKNQAVYPSSTRCTTFQSSSSATSKPSAITSASAAQLRHLVDFATVNGSIIVYDSSYIAYISGDNPTSMPFEDRHQLKLSALIAFVKYTQHLLEKSSIKDTKYITPPRDVTGAYHTSE</sequence>
<proteinExistence type="predicted"/>
<gene>
    <name evidence="5" type="ORF">CITCOLO1_LOCUS18421</name>
</gene>
<accession>A0ABP0YZX1</accession>